<dbReference type="EMBL" id="JALLKP010000047">
    <property type="protein sequence ID" value="KAK2194777.1"/>
    <property type="molecule type" value="Genomic_DNA"/>
</dbReference>
<evidence type="ECO:0000313" key="6">
    <source>
        <dbReference type="EMBL" id="KAK2195491.1"/>
    </source>
</evidence>
<gene>
    <name evidence="6" type="ORF">BdWA1_003167</name>
    <name evidence="5" type="ORF">BdWA1_003749</name>
</gene>
<keyword evidence="7" id="KW-1185">Reference proteome</keyword>
<dbReference type="EMBL" id="JALLKP010000004">
    <property type="protein sequence ID" value="KAK2195491.1"/>
    <property type="molecule type" value="Genomic_DNA"/>
</dbReference>
<keyword evidence="2" id="KW-1003">Cell membrane</keyword>
<dbReference type="PROSITE" id="PS50092">
    <property type="entry name" value="TSP1"/>
    <property type="match status" value="2"/>
</dbReference>
<reference evidence="5" key="1">
    <citation type="journal article" date="2023" name="Nat. Microbiol.">
        <title>Babesia duncani multi-omics identifies virulence factors and drug targets.</title>
        <authorList>
            <person name="Singh P."/>
            <person name="Lonardi S."/>
            <person name="Liang Q."/>
            <person name="Vydyam P."/>
            <person name="Khabirova E."/>
            <person name="Fang T."/>
            <person name="Gihaz S."/>
            <person name="Thekkiniath J."/>
            <person name="Munshi M."/>
            <person name="Abel S."/>
            <person name="Ciampossin L."/>
            <person name="Batugedara G."/>
            <person name="Gupta M."/>
            <person name="Lu X.M."/>
            <person name="Lenz T."/>
            <person name="Chakravarty S."/>
            <person name="Cornillot E."/>
            <person name="Hu Y."/>
            <person name="Ma W."/>
            <person name="Gonzalez L.M."/>
            <person name="Sanchez S."/>
            <person name="Estrada K."/>
            <person name="Sanchez-Flores A."/>
            <person name="Montero E."/>
            <person name="Harb O.S."/>
            <person name="Le Roch K.G."/>
            <person name="Mamoun C.B."/>
        </authorList>
    </citation>
    <scope>NUCLEOTIDE SEQUENCE</scope>
    <source>
        <strain evidence="5">WA1</strain>
    </source>
</reference>
<name>A0AAD9PHV5_9APIC</name>
<feature type="chain" id="PRO_5042442559" evidence="4">
    <location>
        <begin position="23"/>
        <end position="1474"/>
    </location>
</feature>
<sequence length="1474" mass="168985">MGLPFVFLGFFIWLVNLANGEADWVTHVLCSQTVSIKKNPSDVSKCFFTCCSKADQCKIGDSPKNIYTDPWKIDGTCFTREIEKHKKSCVFYSLDSHQFKCKVFSGFVVLKNKEINTINFPTPLNDPLVFVQATISNDINEYVTAWVANVTNTNFQIRLATTFSEKESYLLEHGVSWFAFDGQCPEAKDFQRAHMHATLLKLKNGLNREVIPSIKKNGSDRIAIFYQLYSFDFEVKDINLYHEDSVITLNIEPTSLAKENTLEANCAILMIDMNYFNEGISYKFGPLKFKLSPVRFLTGTTAFYFDEPIQPHIFYTPYYFHDGKNDNIKLHFICKWIHGNDNEWFQCNWKDNNGLPMDSRGTFGAFLMITGESGHLEIQKIVGKTNAGDCDDVRTVLAFSNPHGGMTYLDAQNMRLLNQSDSTDPKLIEKIYELDKKCIQKCLQHNEVCHSDPICLQNYLWPSCNILWNKKLIKQPNNDNTQEGQLVKDYTTLFDRIRVAICPKDTYLIEINKILHGPWVQKAVDICRLSKSMNEKNPNRKPILVVISNYISLNFCEILLADERFERSTWEPMSFMDEKLIPKNSMAELSIESLMDKYNLCAICVGGSRMTTFGTLVRDFENVYRDSASVSLNDCIETEWEPWGPCQAECIPEDGTVVRQRVRRVLYPASGDGRPCETVQTENCVSGLPSCSNFCSVGDWSPWSSCKDSKRTRQRFIRYYTSGCDGVELNQTSDCTSMDEPPSAEPAVAMLELQDHKELPKLQAQQLPQQEEDQELDVDCSLWSQWSGCTSGCQEVKGTQYRIAAKTNGRLCNYKETRECNGMFKCGLDKKIDCSTIAPAYYSDSNLQYCKEECKRLLEKCQDAFSSENEFECFARQRSESASFFFKCHFPHEMENSLNTLKKVFKNECFITRAGYSQSKGSWIDEDNGSCICSIPGAVPCSVMEVQANRFWVFDQMRSSNFCPIKMVNEMFFNPPRRSGSADALAYVSLANNARLHCPNSYGKDEGNFTFSELGKNDLSYFCRFGPFFSLYKTPDAYTHEYRYDCSHVKSTSPQATIDQCRGLCENVDTYCSYKGKDFVKCIRDRLTTEGYPEYKPFKKYNCKLPSDMNYNFNDDCQAVHMYTFGANNKSACLAICRNALLNCEARELNSKFETRDKCMMSAFNPTDSNKSSQVPVVRNSVAAFKQLCEFDTRLQTGRGYVLCKFPEKPCQYTEWSNWSKCSRDCNTYGNVATRFRTRKYLNDDKLICQQTGVGSLEFGLCSFLEPCGKGEWINNDLENWNEETYDHFIDYRMFSKDNKSDLAEWVVDAYNQYPELKNDKRCATNCKIFKTVKISSRTTIACGCPKQYNACSLSMALSSPDWMNQLASFCSENPTASVTFEGEIGNYKYYCSFDMLMLQSESNGEFACDHVDNNEYIACLSQHENVFRTTKRHFLLMGSISGLIFVLFVLIKTIIIKRNLRHQNNPEYMKKIQ</sequence>
<comment type="subcellular location">
    <subcellularLocation>
        <location evidence="1">Cell membrane</location>
    </subcellularLocation>
</comment>
<accession>A0AAD9PHV5</accession>
<dbReference type="InterPro" id="IPR000884">
    <property type="entry name" value="TSP1_rpt"/>
</dbReference>
<dbReference type="Gene3D" id="2.20.100.10">
    <property type="entry name" value="Thrombospondin type-1 (TSP1) repeat"/>
    <property type="match status" value="3"/>
</dbReference>
<dbReference type="SMART" id="SM00209">
    <property type="entry name" value="TSP1"/>
    <property type="match status" value="4"/>
</dbReference>
<dbReference type="Proteomes" id="UP001214638">
    <property type="component" value="Unassembled WGS sequence"/>
</dbReference>
<dbReference type="RefSeq" id="XP_067802334.1">
    <property type="nucleotide sequence ID" value="XM_067948183.1"/>
</dbReference>
<comment type="caution">
    <text evidence="5">The sequence shown here is derived from an EMBL/GenBank/DDBJ whole genome shotgun (WGS) entry which is preliminary data.</text>
</comment>
<keyword evidence="3" id="KW-0472">Membrane</keyword>
<evidence type="ECO:0000313" key="5">
    <source>
        <dbReference type="EMBL" id="KAK2194777.1"/>
    </source>
</evidence>
<dbReference type="Pfam" id="PF00090">
    <property type="entry name" value="TSP_1"/>
    <property type="match status" value="1"/>
</dbReference>
<evidence type="ECO:0000256" key="2">
    <source>
        <dbReference type="ARBA" id="ARBA00022475"/>
    </source>
</evidence>
<evidence type="ECO:0000313" key="7">
    <source>
        <dbReference type="Proteomes" id="UP001214638"/>
    </source>
</evidence>
<evidence type="ECO:0000256" key="3">
    <source>
        <dbReference type="SAM" id="Phobius"/>
    </source>
</evidence>
<protein>
    <submittedName>
        <fullName evidence="5">Bifunctional Thrombospondin type-1 (TSP1) repeat/Thrombospondin type-1 (TSP1) repeat superfamily</fullName>
    </submittedName>
</protein>
<evidence type="ECO:0000256" key="1">
    <source>
        <dbReference type="ARBA" id="ARBA00004236"/>
    </source>
</evidence>
<keyword evidence="4" id="KW-0732">Signal</keyword>
<dbReference type="GeneID" id="94337464"/>
<dbReference type="SUPFAM" id="SSF82895">
    <property type="entry name" value="TSP-1 type 1 repeat"/>
    <property type="match status" value="1"/>
</dbReference>
<dbReference type="KEGG" id="bdw:94337464"/>
<keyword evidence="3" id="KW-1133">Transmembrane helix</keyword>
<proteinExistence type="predicted"/>
<feature type="transmembrane region" description="Helical" evidence="3">
    <location>
        <begin position="1435"/>
        <end position="1456"/>
    </location>
</feature>
<keyword evidence="3" id="KW-0812">Transmembrane</keyword>
<dbReference type="InterPro" id="IPR036383">
    <property type="entry name" value="TSP1_rpt_sf"/>
</dbReference>
<evidence type="ECO:0000256" key="4">
    <source>
        <dbReference type="SAM" id="SignalP"/>
    </source>
</evidence>
<feature type="signal peptide" evidence="4">
    <location>
        <begin position="1"/>
        <end position="22"/>
    </location>
</feature>
<organism evidence="5 7">
    <name type="scientific">Babesia duncani</name>
    <dbReference type="NCBI Taxonomy" id="323732"/>
    <lineage>
        <taxon>Eukaryota</taxon>
        <taxon>Sar</taxon>
        <taxon>Alveolata</taxon>
        <taxon>Apicomplexa</taxon>
        <taxon>Aconoidasida</taxon>
        <taxon>Piroplasmida</taxon>
        <taxon>Babesiidae</taxon>
        <taxon>Babesia</taxon>
    </lineage>
</organism>
<dbReference type="GO" id="GO:0005886">
    <property type="term" value="C:plasma membrane"/>
    <property type="evidence" value="ECO:0007669"/>
    <property type="project" value="UniProtKB-SubCell"/>
</dbReference>